<reference evidence="3 4" key="1">
    <citation type="journal article" date="2019" name="Int. J. Syst. Evol. Microbiol.">
        <title>The Global Catalogue of Microorganisms (GCM) 10K type strain sequencing project: providing services to taxonomists for standard genome sequencing and annotation.</title>
        <authorList>
            <consortium name="The Broad Institute Genomics Platform"/>
            <consortium name="The Broad Institute Genome Sequencing Center for Infectious Disease"/>
            <person name="Wu L."/>
            <person name="Ma J."/>
        </authorList>
    </citation>
    <scope>NUCLEOTIDE SEQUENCE [LARGE SCALE GENOMIC DNA]</scope>
    <source>
        <strain evidence="3 4">SKJ47</strain>
    </source>
</reference>
<keyword evidence="4" id="KW-1185">Reference proteome</keyword>
<dbReference type="PANTHER" id="PTHR46229:SF2">
    <property type="entry name" value="BOLA-LIKE PROTEIN 1"/>
    <property type="match status" value="1"/>
</dbReference>
<evidence type="ECO:0000313" key="3">
    <source>
        <dbReference type="EMBL" id="MFC6891598.1"/>
    </source>
</evidence>
<dbReference type="Proteomes" id="UP001596296">
    <property type="component" value="Unassembled WGS sequence"/>
</dbReference>
<comment type="caution">
    <text evidence="3">The sequence shown here is derived from an EMBL/GenBank/DDBJ whole genome shotgun (WGS) entry which is preliminary data.</text>
</comment>
<name>A0ABD5UUX3_9EURY</name>
<comment type="similarity">
    <text evidence="1">Belongs to the BolA/IbaG family.</text>
</comment>
<dbReference type="InterPro" id="IPR050961">
    <property type="entry name" value="BolA/IbaG_stress_morph_reg"/>
</dbReference>
<protein>
    <submittedName>
        <fullName evidence="3">BolA/IbaG family iron-sulfur metabolism protein</fullName>
    </submittedName>
</protein>
<dbReference type="InterPro" id="IPR002634">
    <property type="entry name" value="BolA"/>
</dbReference>
<feature type="compositionally biased region" description="Basic and acidic residues" evidence="2">
    <location>
        <begin position="82"/>
        <end position="104"/>
    </location>
</feature>
<dbReference type="Gene3D" id="3.30.300.90">
    <property type="entry name" value="BolA-like"/>
    <property type="match status" value="1"/>
</dbReference>
<dbReference type="EMBL" id="JBHSXL010000003">
    <property type="protein sequence ID" value="MFC6891598.1"/>
    <property type="molecule type" value="Genomic_DNA"/>
</dbReference>
<dbReference type="Pfam" id="PF01722">
    <property type="entry name" value="BolA"/>
    <property type="match status" value="1"/>
</dbReference>
<dbReference type="SUPFAM" id="SSF82657">
    <property type="entry name" value="BolA-like"/>
    <property type="match status" value="1"/>
</dbReference>
<proteinExistence type="inferred from homology"/>
<dbReference type="RefSeq" id="WP_379740122.1">
    <property type="nucleotide sequence ID" value="NZ_JBHSVN010000001.1"/>
</dbReference>
<accession>A0ABD5UUX3</accession>
<gene>
    <name evidence="3" type="ORF">ACFQE9_03060</name>
</gene>
<evidence type="ECO:0000313" key="4">
    <source>
        <dbReference type="Proteomes" id="UP001596296"/>
    </source>
</evidence>
<evidence type="ECO:0000256" key="1">
    <source>
        <dbReference type="ARBA" id="ARBA00005578"/>
    </source>
</evidence>
<evidence type="ECO:0000256" key="2">
    <source>
        <dbReference type="SAM" id="MobiDB-lite"/>
    </source>
</evidence>
<dbReference type="PANTHER" id="PTHR46229">
    <property type="entry name" value="BOLA TRANSCRIPTION REGULATOR"/>
    <property type="match status" value="1"/>
</dbReference>
<feature type="region of interest" description="Disordered" evidence="2">
    <location>
        <begin position="78"/>
        <end position="104"/>
    </location>
</feature>
<dbReference type="AlphaFoldDB" id="A0ABD5UUX3"/>
<organism evidence="3 4">
    <name type="scientific">Halopenitus salinus</name>
    <dbReference type="NCBI Taxonomy" id="1198295"/>
    <lineage>
        <taxon>Archaea</taxon>
        <taxon>Methanobacteriati</taxon>
        <taxon>Methanobacteriota</taxon>
        <taxon>Stenosarchaea group</taxon>
        <taxon>Halobacteria</taxon>
        <taxon>Halobacteriales</taxon>
        <taxon>Haloferacaceae</taxon>
        <taxon>Halopenitus</taxon>
    </lineage>
</organism>
<sequence length="104" mass="11614">MELDAIADLIEAEIPDAVAAVTRPRVHDDEDEDDHYAAVVVSPAFEGEPLVAQHRRVYDALDEHMTTDIHAMEMQTYTPSEYADRGDGALDDRLREAGHLPVEE</sequence>
<dbReference type="InterPro" id="IPR036065">
    <property type="entry name" value="BolA-like_sf"/>
</dbReference>